<organism evidence="6 7">
    <name type="scientific">Virgibacillus necropolis</name>
    <dbReference type="NCBI Taxonomy" id="163877"/>
    <lineage>
        <taxon>Bacteria</taxon>
        <taxon>Bacillati</taxon>
        <taxon>Bacillota</taxon>
        <taxon>Bacilli</taxon>
        <taxon>Bacillales</taxon>
        <taxon>Bacillaceae</taxon>
        <taxon>Virgibacillus</taxon>
    </lineage>
</organism>
<keyword evidence="7" id="KW-1185">Reference proteome</keyword>
<proteinExistence type="inferred from homology"/>
<comment type="catalytic activity">
    <reaction evidence="5">
        <text>RNA(n) + a ribonucleoside 5'-triphosphate = RNA(n+1) + diphosphate</text>
        <dbReference type="Rhea" id="RHEA:21248"/>
        <dbReference type="Rhea" id="RHEA-COMP:14527"/>
        <dbReference type="Rhea" id="RHEA-COMP:17342"/>
        <dbReference type="ChEBI" id="CHEBI:33019"/>
        <dbReference type="ChEBI" id="CHEBI:61557"/>
        <dbReference type="ChEBI" id="CHEBI:140395"/>
        <dbReference type="EC" id="2.7.7.6"/>
    </reaction>
</comment>
<dbReference type="Pfam" id="PF07288">
    <property type="entry name" value="RpoY"/>
    <property type="match status" value="1"/>
</dbReference>
<comment type="similarity">
    <text evidence="5">Belongs to the RNA polymerase subunit epsilon family.</text>
</comment>
<dbReference type="InterPro" id="IPR009907">
    <property type="entry name" value="RpoY"/>
</dbReference>
<dbReference type="GO" id="GO:0006351">
    <property type="term" value="P:DNA-templated transcription"/>
    <property type="evidence" value="ECO:0007669"/>
    <property type="project" value="UniProtKB-UniRule"/>
</dbReference>
<keyword evidence="3 5" id="KW-0548">Nucleotidyltransferase</keyword>
<keyword evidence="2 5" id="KW-0808">Transferase</keyword>
<evidence type="ECO:0000313" key="6">
    <source>
        <dbReference type="EMBL" id="ASN05908.1"/>
    </source>
</evidence>
<keyword evidence="1 5" id="KW-0240">DNA-directed RNA polymerase</keyword>
<comment type="subunit">
    <text evidence="5">RNAP is composed of a core of 2 alpha, a beta and a beta' subunit. The core is associated with a delta subunit, and at least one of epsilon or omega. When a sigma factor is associated with the core the holoenzyme is formed, which can initiate transcription.</text>
</comment>
<evidence type="ECO:0000256" key="1">
    <source>
        <dbReference type="ARBA" id="ARBA00022478"/>
    </source>
</evidence>
<evidence type="ECO:0000256" key="3">
    <source>
        <dbReference type="ARBA" id="ARBA00022695"/>
    </source>
</evidence>
<comment type="function">
    <text evidence="5">A non-essential component of RNA polymerase (RNAP).</text>
</comment>
<gene>
    <name evidence="5" type="primary">rpoY</name>
    <name evidence="6" type="ORF">CFK40_13240</name>
</gene>
<accession>A0A221ME01</accession>
<evidence type="ECO:0000256" key="2">
    <source>
        <dbReference type="ARBA" id="ARBA00022679"/>
    </source>
</evidence>
<dbReference type="GO" id="GO:0000428">
    <property type="term" value="C:DNA-directed RNA polymerase complex"/>
    <property type="evidence" value="ECO:0007669"/>
    <property type="project" value="UniProtKB-KW"/>
</dbReference>
<sequence length="69" mass="8363">MIYKVYYQESKMEIPVRERTKGLYVEAETEEEVRNKLVNRDYNIEFIQQLNDAHLAYEKKSDNFTVENV</sequence>
<evidence type="ECO:0000313" key="7">
    <source>
        <dbReference type="Proteomes" id="UP000204391"/>
    </source>
</evidence>
<keyword evidence="4 5" id="KW-0804">Transcription</keyword>
<dbReference type="GO" id="GO:0003677">
    <property type="term" value="F:DNA binding"/>
    <property type="evidence" value="ECO:0007669"/>
    <property type="project" value="UniProtKB-UniRule"/>
</dbReference>
<evidence type="ECO:0000256" key="5">
    <source>
        <dbReference type="HAMAP-Rule" id="MF_01553"/>
    </source>
</evidence>
<dbReference type="GO" id="GO:0003899">
    <property type="term" value="F:DNA-directed RNA polymerase activity"/>
    <property type="evidence" value="ECO:0007669"/>
    <property type="project" value="UniProtKB-UniRule"/>
</dbReference>
<dbReference type="RefSeq" id="WP_089532755.1">
    <property type="nucleotide sequence ID" value="NZ_CP022437.1"/>
</dbReference>
<dbReference type="NCBIfam" id="NF010188">
    <property type="entry name" value="PRK13667.1"/>
    <property type="match status" value="1"/>
</dbReference>
<dbReference type="KEGG" id="vne:CFK40_13240"/>
<dbReference type="Proteomes" id="UP000204391">
    <property type="component" value="Chromosome"/>
</dbReference>
<dbReference type="EC" id="2.7.7.6" evidence="5"/>
<reference evidence="6 7" key="1">
    <citation type="journal article" date="2003" name="Int. J. Syst. Evol. Microbiol.">
        <title>Virgibacillus carmonensis sp. nov., Virgibacillus necropolis sp. nov. and Virgibacillus picturae sp. nov., three novel species isolated from deteriorated mural paintings, transfer of the species of the genus salibacillus to Virgibacillus, as Virgibacillus marismortui comb. nov. and Virgibacillus salexigens comb. nov., and emended description of the genus Virgibacillus.</title>
        <authorList>
            <person name="Heyrman J."/>
            <person name="Logan N.A."/>
            <person name="Busse H.J."/>
            <person name="Balcaen A."/>
            <person name="Lebbe L."/>
            <person name="Rodriguez-Diaz M."/>
            <person name="Swings J."/>
            <person name="De Vos P."/>
        </authorList>
    </citation>
    <scope>NUCLEOTIDE SEQUENCE [LARGE SCALE GENOMIC DNA]</scope>
    <source>
        <strain evidence="6 7">LMG 19488</strain>
    </source>
</reference>
<protein>
    <recommendedName>
        <fullName evidence="5">DNA-directed RNA polymerase subunit epsilon</fullName>
        <shortName evidence="5">RNAP epsilon subunit</shortName>
        <ecNumber evidence="5">2.7.7.6</ecNumber>
    </recommendedName>
    <alternativeName>
        <fullName evidence="5">RNA polymerase epsilon subunit</fullName>
    </alternativeName>
    <alternativeName>
        <fullName evidence="5">Transcriptase subunit epsilon</fullName>
    </alternativeName>
</protein>
<dbReference type="OrthoDB" id="2147503at2"/>
<name>A0A221ME01_9BACI</name>
<dbReference type="HAMAP" id="MF_01553">
    <property type="entry name" value="RNApol_bact_RpoY"/>
    <property type="match status" value="1"/>
</dbReference>
<evidence type="ECO:0000256" key="4">
    <source>
        <dbReference type="ARBA" id="ARBA00023163"/>
    </source>
</evidence>
<dbReference type="Gene3D" id="3.10.20.730">
    <property type="entry name" value="RNAP, epsilon subunit-like"/>
    <property type="match status" value="1"/>
</dbReference>
<dbReference type="AlphaFoldDB" id="A0A221ME01"/>
<dbReference type="EMBL" id="CP022437">
    <property type="protein sequence ID" value="ASN05908.1"/>
    <property type="molecule type" value="Genomic_DNA"/>
</dbReference>